<evidence type="ECO:0000313" key="5">
    <source>
        <dbReference type="Proteomes" id="UP001139516"/>
    </source>
</evidence>
<keyword evidence="3" id="KW-0479">Metal-binding</keyword>
<accession>A0A9X2BV71</accession>
<protein>
    <submittedName>
        <fullName evidence="4">TRAP transporter substrate-binding protein DctP</fullName>
    </submittedName>
</protein>
<dbReference type="Gene3D" id="3.40.190.10">
    <property type="entry name" value="Periplasmic binding protein-like II"/>
    <property type="match status" value="1"/>
</dbReference>
<dbReference type="NCBIfam" id="NF037995">
    <property type="entry name" value="TRAP_S1"/>
    <property type="match status" value="1"/>
</dbReference>
<feature type="binding site" evidence="3">
    <location>
        <position position="216"/>
    </location>
    <ligand>
        <name>substrate</name>
    </ligand>
</feature>
<dbReference type="PIRSF" id="PIRSF039026">
    <property type="entry name" value="SiaP"/>
    <property type="match status" value="1"/>
</dbReference>
<feature type="binding site" evidence="3">
    <location>
        <position position="242"/>
    </location>
    <ligand>
        <name>substrate</name>
    </ligand>
</feature>
<dbReference type="InterPro" id="IPR018389">
    <property type="entry name" value="DctP_fam"/>
</dbReference>
<organism evidence="4 5">
    <name type="scientific">Roseomonas acroporae</name>
    <dbReference type="NCBI Taxonomy" id="2937791"/>
    <lineage>
        <taxon>Bacteria</taxon>
        <taxon>Pseudomonadati</taxon>
        <taxon>Pseudomonadota</taxon>
        <taxon>Alphaproteobacteria</taxon>
        <taxon>Acetobacterales</taxon>
        <taxon>Roseomonadaceae</taxon>
        <taxon>Roseomonas</taxon>
    </lineage>
</organism>
<dbReference type="InterPro" id="IPR038404">
    <property type="entry name" value="TRAP_DctP_sf"/>
</dbReference>
<comment type="caution">
    <text evidence="4">The sequence shown here is derived from an EMBL/GenBank/DDBJ whole genome shotgun (WGS) entry which is preliminary data.</text>
</comment>
<dbReference type="PANTHER" id="PTHR33376">
    <property type="match status" value="1"/>
</dbReference>
<dbReference type="EMBL" id="JALPRX010000081">
    <property type="protein sequence ID" value="MCK8786357.1"/>
    <property type="molecule type" value="Genomic_DNA"/>
</dbReference>
<evidence type="ECO:0000256" key="2">
    <source>
        <dbReference type="PIRSR" id="PIRSR039026-1"/>
    </source>
</evidence>
<name>A0A9X2BV71_9PROT</name>
<proteinExistence type="predicted"/>
<dbReference type="GO" id="GO:0055085">
    <property type="term" value="P:transmembrane transport"/>
    <property type="evidence" value="ECO:0007669"/>
    <property type="project" value="InterPro"/>
</dbReference>
<dbReference type="Gene3D" id="3.40.190.170">
    <property type="entry name" value="Bacterial extracellular solute-binding protein, family 7"/>
    <property type="match status" value="1"/>
</dbReference>
<gene>
    <name evidence="4" type="primary">dctP</name>
    <name evidence="4" type="ORF">M0638_18425</name>
</gene>
<keyword evidence="5" id="KW-1185">Reference proteome</keyword>
<dbReference type="AlphaFoldDB" id="A0A9X2BV71"/>
<evidence type="ECO:0000313" key="4">
    <source>
        <dbReference type="EMBL" id="MCK8786357.1"/>
    </source>
</evidence>
<dbReference type="Pfam" id="PF03480">
    <property type="entry name" value="DctP"/>
    <property type="match status" value="1"/>
</dbReference>
<dbReference type="PANTHER" id="PTHR33376:SF5">
    <property type="entry name" value="EXTRACYTOPLASMIC SOLUTE RECEPTOR PROTEIN"/>
    <property type="match status" value="1"/>
</dbReference>
<feature type="binding site" evidence="2">
    <location>
        <position position="158"/>
    </location>
    <ligand>
        <name>substrate</name>
    </ligand>
</feature>
<sequence>MERRSLIGAGLGAPAALAATGLAAPAIAQTMPELRWRMTSSFTRPLDITYGAGEFLAEKVAELTDGKFRITQYAAGELVPAFQAMDAVSGNSVEMASSAGLFFTGKDTALAFATTVPFMLNVRQQHAWLYQGGGAALLNEVFAKFNVHALQLGNTGNQMGGWFRREIRGVADLDGLKMRVAGLAGNVMAKCGVVPQQIAPGDIYPSLERGTIDAVEYIGPYDDAKLGFNKVARYYYYPGWGEGGAMFQVFVNRDRWRELPRAYRAALETASLAGSTWMLSQYDWKNVDALYRLAADGTQLRQFPNDVIDALYRAAQEVFAEQSAANPMFKQLLESQVAFRDRSYAYHQVADFAFDSMMLRLRRGR</sequence>
<feature type="binding site" evidence="3">
    <location>
        <position position="217"/>
    </location>
    <ligand>
        <name>Na(+)</name>
        <dbReference type="ChEBI" id="CHEBI:29101"/>
    </ligand>
</feature>
<dbReference type="InterPro" id="IPR026289">
    <property type="entry name" value="SBP_TakP-like"/>
</dbReference>
<keyword evidence="1" id="KW-0732">Signal</keyword>
<reference evidence="4" key="1">
    <citation type="submission" date="2022-04" db="EMBL/GenBank/DDBJ databases">
        <title>Roseomonas acroporae sp. nov., isolated from coral Acropora digitifera.</title>
        <authorList>
            <person name="Sun H."/>
        </authorList>
    </citation>
    <scope>NUCLEOTIDE SEQUENCE</scope>
    <source>
        <strain evidence="4">NAR14</strain>
    </source>
</reference>
<evidence type="ECO:0000256" key="3">
    <source>
        <dbReference type="PIRSR" id="PIRSR039026-2"/>
    </source>
</evidence>
<dbReference type="Proteomes" id="UP001139516">
    <property type="component" value="Unassembled WGS sequence"/>
</dbReference>
<dbReference type="RefSeq" id="WP_248668473.1">
    <property type="nucleotide sequence ID" value="NZ_JALPRX010000081.1"/>
</dbReference>
<evidence type="ECO:0000256" key="1">
    <source>
        <dbReference type="ARBA" id="ARBA00022729"/>
    </source>
</evidence>
<dbReference type="GO" id="GO:0046872">
    <property type="term" value="F:metal ion binding"/>
    <property type="evidence" value="ECO:0007669"/>
    <property type="project" value="UniProtKB-KW"/>
</dbReference>
<feature type="binding site" evidence="2">
    <location>
        <position position="179"/>
    </location>
    <ligand>
        <name>substrate</name>
    </ligand>
</feature>
<dbReference type="GO" id="GO:0031317">
    <property type="term" value="C:tripartite ATP-independent periplasmic transporter complex"/>
    <property type="evidence" value="ECO:0007669"/>
    <property type="project" value="InterPro"/>
</dbReference>